<dbReference type="InterPro" id="IPR046214">
    <property type="entry name" value="DUF6247"/>
</dbReference>
<reference evidence="2" key="1">
    <citation type="journal article" date="2019" name="Int. J. Syst. Evol. Microbiol.">
        <title>The Global Catalogue of Microorganisms (GCM) 10K type strain sequencing project: providing services to taxonomists for standard genome sequencing and annotation.</title>
        <authorList>
            <consortium name="The Broad Institute Genomics Platform"/>
            <consortium name="The Broad Institute Genome Sequencing Center for Infectious Disease"/>
            <person name="Wu L."/>
            <person name="Ma J."/>
        </authorList>
    </citation>
    <scope>NUCLEOTIDE SEQUENCE [LARGE SCALE GENOMIC DNA]</scope>
    <source>
        <strain evidence="2">JCM 16908</strain>
    </source>
</reference>
<dbReference type="EMBL" id="BAAAZR010000002">
    <property type="protein sequence ID" value="GAA3795439.1"/>
    <property type="molecule type" value="Genomic_DNA"/>
</dbReference>
<proteinExistence type="predicted"/>
<comment type="caution">
    <text evidence="1">The sequence shown here is derived from an EMBL/GenBank/DDBJ whole genome shotgun (WGS) entry which is preliminary data.</text>
</comment>
<dbReference type="Proteomes" id="UP001500888">
    <property type="component" value="Unassembled WGS sequence"/>
</dbReference>
<sequence>MTAAQPLDHNWLDPEEILRRLPVDQRERFVHEYRSALDAAHEVWRYRQLQEVLHLWNLRAAAYAQPDFQQRAAEAAGGEPGLFVSVEQIPGWTGQAR</sequence>
<keyword evidence="2" id="KW-1185">Reference proteome</keyword>
<protein>
    <submittedName>
        <fullName evidence="1">Uncharacterized protein</fullName>
    </submittedName>
</protein>
<name>A0ABP7HI15_9ACTN</name>
<dbReference type="RefSeq" id="WP_344935598.1">
    <property type="nucleotide sequence ID" value="NZ_BAAAZR010000002.1"/>
</dbReference>
<gene>
    <name evidence="1" type="ORF">GCM10022226_13500</name>
</gene>
<dbReference type="Pfam" id="PF19760">
    <property type="entry name" value="DUF6247"/>
    <property type="match status" value="1"/>
</dbReference>
<organism evidence="1 2">
    <name type="scientific">Sphaerisporangium flaviroseum</name>
    <dbReference type="NCBI Taxonomy" id="509199"/>
    <lineage>
        <taxon>Bacteria</taxon>
        <taxon>Bacillati</taxon>
        <taxon>Actinomycetota</taxon>
        <taxon>Actinomycetes</taxon>
        <taxon>Streptosporangiales</taxon>
        <taxon>Streptosporangiaceae</taxon>
        <taxon>Sphaerisporangium</taxon>
    </lineage>
</organism>
<evidence type="ECO:0000313" key="2">
    <source>
        <dbReference type="Proteomes" id="UP001500888"/>
    </source>
</evidence>
<evidence type="ECO:0000313" key="1">
    <source>
        <dbReference type="EMBL" id="GAA3795439.1"/>
    </source>
</evidence>
<accession>A0ABP7HI15</accession>